<reference evidence="1 2" key="1">
    <citation type="submission" date="2017-01" db="EMBL/GenBank/DDBJ databases">
        <authorList>
            <person name="Erauso G."/>
        </authorList>
    </citation>
    <scope>NUCLEOTIDE SEQUENCE [LARGE SCALE GENOMIC DNA]</scope>
    <source>
        <strain evidence="1">MESINF1</strain>
    </source>
</reference>
<name>A0A7Z7PRH5_9BACT</name>
<dbReference type="Gene3D" id="1.10.575.10">
    <property type="entry name" value="P1 Nuclease"/>
    <property type="match status" value="1"/>
</dbReference>
<dbReference type="InterPro" id="IPR001531">
    <property type="entry name" value="Zn_PLipaseC"/>
</dbReference>
<gene>
    <name evidence="1" type="ORF">MESINF_1356</name>
</gene>
<dbReference type="RefSeq" id="WP_169699037.1">
    <property type="nucleotide sequence ID" value="NZ_LS974202.1"/>
</dbReference>
<dbReference type="InterPro" id="IPR008947">
    <property type="entry name" value="PLipase_C/P1_nuclease_dom_sf"/>
</dbReference>
<evidence type="ECO:0008006" key="3">
    <source>
        <dbReference type="Google" id="ProtNLM"/>
    </source>
</evidence>
<evidence type="ECO:0000313" key="1">
    <source>
        <dbReference type="EMBL" id="SSC12800.1"/>
    </source>
</evidence>
<keyword evidence="2" id="KW-1185">Reference proteome</keyword>
<evidence type="ECO:0000313" key="2">
    <source>
        <dbReference type="Proteomes" id="UP000250796"/>
    </source>
</evidence>
<protein>
    <recommendedName>
        <fullName evidence="3">Phospholipase</fullName>
    </recommendedName>
</protein>
<accession>A0A7Z7PRH5</accession>
<dbReference type="GO" id="GO:0004629">
    <property type="term" value="F:phospholipase C activity"/>
    <property type="evidence" value="ECO:0007669"/>
    <property type="project" value="InterPro"/>
</dbReference>
<dbReference type="SUPFAM" id="SSF48537">
    <property type="entry name" value="Phospholipase C/P1 nuclease"/>
    <property type="match status" value="1"/>
</dbReference>
<dbReference type="KEGG" id="minf:MESINF_1356"/>
<dbReference type="GO" id="GO:0008270">
    <property type="term" value="F:zinc ion binding"/>
    <property type="evidence" value="ECO:0007669"/>
    <property type="project" value="InterPro"/>
</dbReference>
<dbReference type="CDD" id="cd11009">
    <property type="entry name" value="Zn_dep_PLPC"/>
    <property type="match status" value="1"/>
</dbReference>
<dbReference type="AlphaFoldDB" id="A0A7Z7PRH5"/>
<proteinExistence type="predicted"/>
<dbReference type="Proteomes" id="UP000250796">
    <property type="component" value="Chromosome MESINF"/>
</dbReference>
<organism evidence="1 2">
    <name type="scientific">Mesotoga infera</name>
    <dbReference type="NCBI Taxonomy" id="1236046"/>
    <lineage>
        <taxon>Bacteria</taxon>
        <taxon>Thermotogati</taxon>
        <taxon>Thermotogota</taxon>
        <taxon>Thermotogae</taxon>
        <taxon>Kosmotogales</taxon>
        <taxon>Kosmotogaceae</taxon>
        <taxon>Mesotoga</taxon>
    </lineage>
</organism>
<dbReference type="EMBL" id="LS974202">
    <property type="protein sequence ID" value="SSC12800.1"/>
    <property type="molecule type" value="Genomic_DNA"/>
</dbReference>
<sequence length="337" mass="39198">MKKTVLFLFIMLAVLGFAWSGHDALTYMIVSKLSLPLEEYVQITPYTYADVEDTHPYNPAITGFYDYLGKNYLPEEDNDLFTPVFSNPEPVNGAAPLWQILSVYAYEPDLGMDKELPMEGVEKLLGDSQGIRHMEYRLLCFIRVGEVTDMVQYFSDLSELAYGRGDHYWAYRFMARAIHYLEDVGQPFHTFPAPFFELLRLPFNMDKWLTVFAKYHFAYDFYGGYLLWEQYGPLVKAIDEVPAKTIKSPRQAASDLRGFSRGKLNPVYYELKHLMKDELETEEVVWLGKSYFDELARAGKTEKLDKMTVEILRETASYVKGYVNYMFDRFEAIDSNM</sequence>